<comment type="caution">
    <text evidence="4">The sequence shown here is derived from an EMBL/GenBank/DDBJ whole genome shotgun (WGS) entry which is preliminary data.</text>
</comment>
<dbReference type="Proteomes" id="UP000749559">
    <property type="component" value="Unassembled WGS sequence"/>
</dbReference>
<dbReference type="SUPFAM" id="SSF47986">
    <property type="entry name" value="DEATH domain"/>
    <property type="match status" value="1"/>
</dbReference>
<feature type="transmembrane region" description="Helical" evidence="2">
    <location>
        <begin position="140"/>
        <end position="160"/>
    </location>
</feature>
<protein>
    <recommendedName>
        <fullName evidence="3">Death domain-containing protein</fullName>
    </recommendedName>
</protein>
<keyword evidence="2" id="KW-0472">Membrane</keyword>
<dbReference type="GO" id="GO:0007165">
    <property type="term" value="P:signal transduction"/>
    <property type="evidence" value="ECO:0007669"/>
    <property type="project" value="InterPro"/>
</dbReference>
<dbReference type="Pfam" id="PF00531">
    <property type="entry name" value="Death"/>
    <property type="match status" value="1"/>
</dbReference>
<dbReference type="CDD" id="cd01670">
    <property type="entry name" value="Death"/>
    <property type="match status" value="1"/>
</dbReference>
<feature type="non-terminal residue" evidence="4">
    <location>
        <position position="161"/>
    </location>
</feature>
<proteinExistence type="predicted"/>
<name>A0A8S4NQQ2_OWEFU</name>
<evidence type="ECO:0000259" key="3">
    <source>
        <dbReference type="PROSITE" id="PS50017"/>
    </source>
</evidence>
<evidence type="ECO:0000313" key="4">
    <source>
        <dbReference type="EMBL" id="CAH1782664.1"/>
    </source>
</evidence>
<dbReference type="AlphaFoldDB" id="A0A8S4NQQ2"/>
<sequence length="161" mass="17995">MLTFWLLTIRADLSDKFLLSIGKQIGNDVHTLGIQLGLSDSDIENIKSSEQHVAGNWGYQVLKIWRQRRGKHGDNANLLADALRDIGRVDLEQQVKEYKDPSSGRSTHVDEQITEKGARQNNGNSGGKEIDKDQLHNDHIIPWEGIIIAVLVIILLAAVVR</sequence>
<dbReference type="EMBL" id="CAIIXF020000005">
    <property type="protein sequence ID" value="CAH1782664.1"/>
    <property type="molecule type" value="Genomic_DNA"/>
</dbReference>
<dbReference type="InterPro" id="IPR011029">
    <property type="entry name" value="DEATH-like_dom_sf"/>
</dbReference>
<keyword evidence="5" id="KW-1185">Reference proteome</keyword>
<feature type="compositionally biased region" description="Basic and acidic residues" evidence="1">
    <location>
        <begin position="97"/>
        <end position="118"/>
    </location>
</feature>
<feature type="region of interest" description="Disordered" evidence="1">
    <location>
        <begin position="97"/>
        <end position="131"/>
    </location>
</feature>
<keyword evidence="2" id="KW-1133">Transmembrane helix</keyword>
<dbReference type="PROSITE" id="PS50017">
    <property type="entry name" value="DEATH_DOMAIN"/>
    <property type="match status" value="1"/>
</dbReference>
<organism evidence="4 5">
    <name type="scientific">Owenia fusiformis</name>
    <name type="common">Polychaete worm</name>
    <dbReference type="NCBI Taxonomy" id="6347"/>
    <lineage>
        <taxon>Eukaryota</taxon>
        <taxon>Metazoa</taxon>
        <taxon>Spiralia</taxon>
        <taxon>Lophotrochozoa</taxon>
        <taxon>Annelida</taxon>
        <taxon>Polychaeta</taxon>
        <taxon>Sedentaria</taxon>
        <taxon>Canalipalpata</taxon>
        <taxon>Sabellida</taxon>
        <taxon>Oweniida</taxon>
        <taxon>Oweniidae</taxon>
        <taxon>Owenia</taxon>
    </lineage>
</organism>
<reference evidence="4" key="1">
    <citation type="submission" date="2022-03" db="EMBL/GenBank/DDBJ databases">
        <authorList>
            <person name="Martin C."/>
        </authorList>
    </citation>
    <scope>NUCLEOTIDE SEQUENCE</scope>
</reference>
<keyword evidence="2" id="KW-0812">Transmembrane</keyword>
<dbReference type="InterPro" id="IPR000488">
    <property type="entry name" value="Death_dom"/>
</dbReference>
<feature type="domain" description="Death" evidence="3">
    <location>
        <begin position="14"/>
        <end position="99"/>
    </location>
</feature>
<evidence type="ECO:0000313" key="5">
    <source>
        <dbReference type="Proteomes" id="UP000749559"/>
    </source>
</evidence>
<evidence type="ECO:0000256" key="2">
    <source>
        <dbReference type="SAM" id="Phobius"/>
    </source>
</evidence>
<gene>
    <name evidence="4" type="ORF">OFUS_LOCUS9086</name>
</gene>
<accession>A0A8S4NQQ2</accession>
<evidence type="ECO:0000256" key="1">
    <source>
        <dbReference type="SAM" id="MobiDB-lite"/>
    </source>
</evidence>
<dbReference type="Gene3D" id="1.10.533.10">
    <property type="entry name" value="Death Domain, Fas"/>
    <property type="match status" value="1"/>
</dbReference>
<dbReference type="OrthoDB" id="6047405at2759"/>